<dbReference type="PANTHER" id="PTHR22939:SF130">
    <property type="entry name" value="PERIPLASMIC SERINE ENDOPROTEASE DEGP-LIKE-RELATED"/>
    <property type="match status" value="1"/>
</dbReference>
<comment type="similarity">
    <text evidence="3">Belongs to the peptidase S1C family.</text>
</comment>
<feature type="non-terminal residue" evidence="16">
    <location>
        <position position="354"/>
    </location>
</feature>
<dbReference type="EMBL" id="UINC01078666">
    <property type="protein sequence ID" value="SVC19961.1"/>
    <property type="molecule type" value="Genomic_DNA"/>
</dbReference>
<dbReference type="SUPFAM" id="SSF50156">
    <property type="entry name" value="PDZ domain-like"/>
    <property type="match status" value="1"/>
</dbReference>
<dbReference type="Gene3D" id="2.30.42.10">
    <property type="match status" value="1"/>
</dbReference>
<dbReference type="Gene3D" id="2.40.10.120">
    <property type="match status" value="1"/>
</dbReference>
<evidence type="ECO:0000256" key="13">
    <source>
        <dbReference type="ARBA" id="ARBA00032850"/>
    </source>
</evidence>
<evidence type="ECO:0000256" key="1">
    <source>
        <dbReference type="ARBA" id="ARBA00001772"/>
    </source>
</evidence>
<feature type="domain" description="PDZ" evidence="15">
    <location>
        <begin position="307"/>
        <end position="354"/>
    </location>
</feature>
<dbReference type="FunFam" id="2.40.10.120:FF:000007">
    <property type="entry name" value="Periplasmic serine endoprotease DegP-like"/>
    <property type="match status" value="1"/>
</dbReference>
<keyword evidence="12" id="KW-0346">Stress response</keyword>
<dbReference type="Pfam" id="PF13365">
    <property type="entry name" value="Trypsin_2"/>
    <property type="match status" value="1"/>
</dbReference>
<dbReference type="InterPro" id="IPR036034">
    <property type="entry name" value="PDZ_sf"/>
</dbReference>
<evidence type="ECO:0000256" key="3">
    <source>
        <dbReference type="ARBA" id="ARBA00010541"/>
    </source>
</evidence>
<dbReference type="GO" id="GO:0006508">
    <property type="term" value="P:proteolysis"/>
    <property type="evidence" value="ECO:0007669"/>
    <property type="project" value="UniProtKB-KW"/>
</dbReference>
<organism evidence="16">
    <name type="scientific">marine metagenome</name>
    <dbReference type="NCBI Taxonomy" id="408172"/>
    <lineage>
        <taxon>unclassified sequences</taxon>
        <taxon>metagenomes</taxon>
        <taxon>ecological metagenomes</taxon>
    </lineage>
</organism>
<dbReference type="AlphaFoldDB" id="A0A382KB56"/>
<dbReference type="GO" id="GO:0042597">
    <property type="term" value="C:periplasmic space"/>
    <property type="evidence" value="ECO:0007669"/>
    <property type="project" value="UniProtKB-SubCell"/>
</dbReference>
<evidence type="ECO:0000256" key="9">
    <source>
        <dbReference type="ARBA" id="ARBA00022764"/>
    </source>
</evidence>
<evidence type="ECO:0000256" key="10">
    <source>
        <dbReference type="ARBA" id="ARBA00022801"/>
    </source>
</evidence>
<protein>
    <recommendedName>
        <fullName evidence="5">Probable periplasmic serine endoprotease DegP-like</fullName>
        <ecNumber evidence="4">3.4.21.107</ecNumber>
    </recommendedName>
    <alternativeName>
        <fullName evidence="13">Protease Do</fullName>
    </alternativeName>
</protein>
<dbReference type="PROSITE" id="PS50106">
    <property type="entry name" value="PDZ"/>
    <property type="match status" value="1"/>
</dbReference>
<evidence type="ECO:0000256" key="4">
    <source>
        <dbReference type="ARBA" id="ARBA00013035"/>
    </source>
</evidence>
<dbReference type="EC" id="3.4.21.107" evidence="4"/>
<evidence type="ECO:0000256" key="12">
    <source>
        <dbReference type="ARBA" id="ARBA00023016"/>
    </source>
</evidence>
<sequence length="354" mass="37851">MNFNVAKVVFLLFFFFGLCFPFSFGEKNKSFDFLGYSWALSSESMPLTSNIFVDIAKQQNPAVVNVSVRTKVPKNHGRFNDPRVPGPGGPGDQFRDFYDKFFRQRPGPRQGPGEERPPRRPGGTGSGFIIDGGGHILTNNHVVQGADEIIVTLDDDKEYTATLIGSDPKTDIALIKINRENGENTPFPHLRMGDSDRLEVGEWVMAIGNPFGLPHTVTVGVVSAKGRNIGAGAYDEFIQTDASINPGNSGGPLINVKGEVVGINTAIISGPAGGGNVGIGFAIPANLVKSIMSDLREKGKVTRGWLGVMIQKITPDLAKSFSLVDSKGALVGDVIPEGPAAKAGIKRGDVIVQF</sequence>
<evidence type="ECO:0000256" key="8">
    <source>
        <dbReference type="ARBA" id="ARBA00022737"/>
    </source>
</evidence>
<dbReference type="InterPro" id="IPR001940">
    <property type="entry name" value="Peptidase_S1C"/>
</dbReference>
<dbReference type="SUPFAM" id="SSF50494">
    <property type="entry name" value="Trypsin-like serine proteases"/>
    <property type="match status" value="1"/>
</dbReference>
<evidence type="ECO:0000259" key="15">
    <source>
        <dbReference type="PROSITE" id="PS50106"/>
    </source>
</evidence>
<dbReference type="GO" id="GO:0004252">
    <property type="term" value="F:serine-type endopeptidase activity"/>
    <property type="evidence" value="ECO:0007669"/>
    <property type="project" value="InterPro"/>
</dbReference>
<keyword evidence="9" id="KW-0574">Periplasm</keyword>
<comment type="catalytic activity">
    <reaction evidence="1">
        <text>Acts on substrates that are at least partially unfolded. The cleavage site P1 residue is normally between a pair of hydrophobic residues, such as Val-|-Val.</text>
        <dbReference type="EC" id="3.4.21.107"/>
    </reaction>
</comment>
<evidence type="ECO:0000256" key="6">
    <source>
        <dbReference type="ARBA" id="ARBA00022670"/>
    </source>
</evidence>
<gene>
    <name evidence="16" type="ORF">METZ01_LOCUS272815</name>
</gene>
<dbReference type="Pfam" id="PF00595">
    <property type="entry name" value="PDZ"/>
    <property type="match status" value="1"/>
</dbReference>
<accession>A0A382KB56</accession>
<evidence type="ECO:0000256" key="5">
    <source>
        <dbReference type="ARBA" id="ARBA00013958"/>
    </source>
</evidence>
<dbReference type="PRINTS" id="PR00834">
    <property type="entry name" value="PROTEASES2C"/>
</dbReference>
<evidence type="ECO:0000256" key="11">
    <source>
        <dbReference type="ARBA" id="ARBA00022825"/>
    </source>
</evidence>
<evidence type="ECO:0000313" key="16">
    <source>
        <dbReference type="EMBL" id="SVC19961.1"/>
    </source>
</evidence>
<dbReference type="InterPro" id="IPR009003">
    <property type="entry name" value="Peptidase_S1_PA"/>
</dbReference>
<feature type="region of interest" description="Disordered" evidence="14">
    <location>
        <begin position="105"/>
        <end position="129"/>
    </location>
</feature>
<keyword evidence="10" id="KW-0378">Hydrolase</keyword>
<comment type="subcellular location">
    <subcellularLocation>
        <location evidence="2">Periplasm</location>
    </subcellularLocation>
</comment>
<evidence type="ECO:0000256" key="14">
    <source>
        <dbReference type="SAM" id="MobiDB-lite"/>
    </source>
</evidence>
<keyword evidence="6" id="KW-0645">Protease</keyword>
<dbReference type="InterPro" id="IPR001478">
    <property type="entry name" value="PDZ"/>
</dbReference>
<dbReference type="PANTHER" id="PTHR22939">
    <property type="entry name" value="SERINE PROTEASE FAMILY S1C HTRA-RELATED"/>
    <property type="match status" value="1"/>
</dbReference>
<proteinExistence type="inferred from homology"/>
<keyword evidence="7" id="KW-0732">Signal</keyword>
<reference evidence="16" key="1">
    <citation type="submission" date="2018-05" db="EMBL/GenBank/DDBJ databases">
        <authorList>
            <person name="Lanie J.A."/>
            <person name="Ng W.-L."/>
            <person name="Kazmierczak K.M."/>
            <person name="Andrzejewski T.M."/>
            <person name="Davidsen T.M."/>
            <person name="Wayne K.J."/>
            <person name="Tettelin H."/>
            <person name="Glass J.I."/>
            <person name="Rusch D."/>
            <person name="Podicherti R."/>
            <person name="Tsui H.-C.T."/>
            <person name="Winkler M.E."/>
        </authorList>
    </citation>
    <scope>NUCLEOTIDE SEQUENCE</scope>
</reference>
<keyword evidence="8" id="KW-0677">Repeat</keyword>
<keyword evidence="11" id="KW-0720">Serine protease</keyword>
<evidence type="ECO:0000256" key="2">
    <source>
        <dbReference type="ARBA" id="ARBA00004418"/>
    </source>
</evidence>
<evidence type="ECO:0000256" key="7">
    <source>
        <dbReference type="ARBA" id="ARBA00022729"/>
    </source>
</evidence>
<name>A0A382KB56_9ZZZZ</name>